<reference evidence="1 2" key="1">
    <citation type="submission" date="2018-09" db="EMBL/GenBank/DDBJ databases">
        <title>Identification of marine bacteria producing industrial enzymes.</title>
        <authorList>
            <person name="Cheng T.H."/>
            <person name="Saidin J."/>
            <person name="Muhd D.D."/>
            <person name="Isa M.N.M."/>
            <person name="Bakar M.F.A."/>
            <person name="Ismail N."/>
        </authorList>
    </citation>
    <scope>NUCLEOTIDE SEQUENCE [LARGE SCALE GENOMIC DNA]</scope>
    <source>
        <strain evidence="1 2">MNAD 1.6</strain>
    </source>
</reference>
<proteinExistence type="predicted"/>
<gene>
    <name evidence="1" type="ORF">D4741_18935</name>
</gene>
<dbReference type="Proteomes" id="UP000265938">
    <property type="component" value="Unassembled WGS sequence"/>
</dbReference>
<evidence type="ECO:0000313" key="1">
    <source>
        <dbReference type="EMBL" id="RJF33186.1"/>
    </source>
</evidence>
<organism evidence="1 2">
    <name type="scientific">Pseudoalteromonas gelatinilytica</name>
    <dbReference type="NCBI Taxonomy" id="1703256"/>
    <lineage>
        <taxon>Bacteria</taxon>
        <taxon>Pseudomonadati</taxon>
        <taxon>Pseudomonadota</taxon>
        <taxon>Gammaproteobacteria</taxon>
        <taxon>Alteromonadales</taxon>
        <taxon>Pseudoalteromonadaceae</taxon>
        <taxon>Pseudoalteromonas</taxon>
    </lineage>
</organism>
<dbReference type="AlphaFoldDB" id="A0A3A3ELQ3"/>
<sequence>MALKIMKLATKNKFILLISRIISTIVVNLAVKTQHFGRLCKLILHKYAELCRITLHFMNKETATCNHKTNKKH</sequence>
<accession>A0A3A3ELQ3</accession>
<protein>
    <submittedName>
        <fullName evidence="1">Uncharacterized protein</fullName>
    </submittedName>
</protein>
<comment type="caution">
    <text evidence="1">The sequence shown here is derived from an EMBL/GenBank/DDBJ whole genome shotgun (WGS) entry which is preliminary data.</text>
</comment>
<dbReference type="EMBL" id="QYSE01000006">
    <property type="protein sequence ID" value="RJF33186.1"/>
    <property type="molecule type" value="Genomic_DNA"/>
</dbReference>
<evidence type="ECO:0000313" key="2">
    <source>
        <dbReference type="Proteomes" id="UP000265938"/>
    </source>
</evidence>
<name>A0A3A3ELQ3_9GAMM</name>